<reference evidence="1" key="2">
    <citation type="submission" date="2020-09" db="EMBL/GenBank/DDBJ databases">
        <authorList>
            <person name="Sun Q."/>
            <person name="Zhou Y."/>
        </authorList>
    </citation>
    <scope>NUCLEOTIDE SEQUENCE</scope>
    <source>
        <strain evidence="1">CGMCC 4.3508</strain>
    </source>
</reference>
<dbReference type="AlphaFoldDB" id="A0A917VYU3"/>
<protein>
    <recommendedName>
        <fullName evidence="3">DNA-directed RNA polymerase subunit beta</fullName>
    </recommendedName>
</protein>
<reference evidence="1" key="1">
    <citation type="journal article" date="2014" name="Int. J. Syst. Evol. Microbiol.">
        <title>Complete genome sequence of Corynebacterium casei LMG S-19264T (=DSM 44701T), isolated from a smear-ripened cheese.</title>
        <authorList>
            <consortium name="US DOE Joint Genome Institute (JGI-PGF)"/>
            <person name="Walter F."/>
            <person name="Albersmeier A."/>
            <person name="Kalinowski J."/>
            <person name="Ruckert C."/>
        </authorList>
    </citation>
    <scope>NUCLEOTIDE SEQUENCE</scope>
    <source>
        <strain evidence="1">CGMCC 4.3508</strain>
    </source>
</reference>
<dbReference type="Proteomes" id="UP000638263">
    <property type="component" value="Unassembled WGS sequence"/>
</dbReference>
<keyword evidence="2" id="KW-1185">Reference proteome</keyword>
<evidence type="ECO:0008006" key="3">
    <source>
        <dbReference type="Google" id="ProtNLM"/>
    </source>
</evidence>
<comment type="caution">
    <text evidence="1">The sequence shown here is derived from an EMBL/GenBank/DDBJ whole genome shotgun (WGS) entry which is preliminary data.</text>
</comment>
<dbReference type="RefSeq" id="WP_063000534.1">
    <property type="nucleotide sequence ID" value="NZ_BMMH01000027.1"/>
</dbReference>
<dbReference type="EMBL" id="BMMH01000027">
    <property type="protein sequence ID" value="GGL40922.1"/>
    <property type="molecule type" value="Genomic_DNA"/>
</dbReference>
<evidence type="ECO:0000313" key="2">
    <source>
        <dbReference type="Proteomes" id="UP000638263"/>
    </source>
</evidence>
<sequence length="172" mass="19042">MTAPTPPVPLGDTPPTRCAFYRRVCDLPARIDPPELGRIIVRADHIAALVMPSALGRAVHADLQHCHRLDAVPATGPVLAHPRSGRWTFLIRPDLPDDTALFTEMFRLDITITRPGATLALPSPTDRGEHFRRWIHLPHNPFRPSGLTVLDSLRACTARTGWLRTPITGPRP</sequence>
<accession>A0A917VYU3</accession>
<gene>
    <name evidence="1" type="ORF">GCM10011588_64640</name>
</gene>
<proteinExistence type="predicted"/>
<name>A0A917VYU3_9NOCA</name>
<organism evidence="1 2">
    <name type="scientific">Nocardia jinanensis</name>
    <dbReference type="NCBI Taxonomy" id="382504"/>
    <lineage>
        <taxon>Bacteria</taxon>
        <taxon>Bacillati</taxon>
        <taxon>Actinomycetota</taxon>
        <taxon>Actinomycetes</taxon>
        <taxon>Mycobacteriales</taxon>
        <taxon>Nocardiaceae</taxon>
        <taxon>Nocardia</taxon>
    </lineage>
</organism>
<evidence type="ECO:0000313" key="1">
    <source>
        <dbReference type="EMBL" id="GGL40922.1"/>
    </source>
</evidence>